<evidence type="ECO:0000256" key="1">
    <source>
        <dbReference type="SAM" id="MobiDB-lite"/>
    </source>
</evidence>
<evidence type="ECO:0000313" key="3">
    <source>
        <dbReference type="Proteomes" id="UP001066276"/>
    </source>
</evidence>
<dbReference type="EMBL" id="JANPWB010000012">
    <property type="protein sequence ID" value="KAJ1114003.1"/>
    <property type="molecule type" value="Genomic_DNA"/>
</dbReference>
<evidence type="ECO:0000313" key="2">
    <source>
        <dbReference type="EMBL" id="KAJ1114003.1"/>
    </source>
</evidence>
<proteinExistence type="predicted"/>
<name>A0AAV7NI11_PLEWA</name>
<comment type="caution">
    <text evidence="2">The sequence shown here is derived from an EMBL/GenBank/DDBJ whole genome shotgun (WGS) entry which is preliminary data.</text>
</comment>
<gene>
    <name evidence="2" type="ORF">NDU88_002243</name>
</gene>
<organism evidence="2 3">
    <name type="scientific">Pleurodeles waltl</name>
    <name type="common">Iberian ribbed newt</name>
    <dbReference type="NCBI Taxonomy" id="8319"/>
    <lineage>
        <taxon>Eukaryota</taxon>
        <taxon>Metazoa</taxon>
        <taxon>Chordata</taxon>
        <taxon>Craniata</taxon>
        <taxon>Vertebrata</taxon>
        <taxon>Euteleostomi</taxon>
        <taxon>Amphibia</taxon>
        <taxon>Batrachia</taxon>
        <taxon>Caudata</taxon>
        <taxon>Salamandroidea</taxon>
        <taxon>Salamandridae</taxon>
        <taxon>Pleurodelinae</taxon>
        <taxon>Pleurodeles</taxon>
    </lineage>
</organism>
<reference evidence="2" key="1">
    <citation type="journal article" date="2022" name="bioRxiv">
        <title>Sequencing and chromosome-scale assembly of the giantPleurodeles waltlgenome.</title>
        <authorList>
            <person name="Brown T."/>
            <person name="Elewa A."/>
            <person name="Iarovenko S."/>
            <person name="Subramanian E."/>
            <person name="Araus A.J."/>
            <person name="Petzold A."/>
            <person name="Susuki M."/>
            <person name="Suzuki K.-i.T."/>
            <person name="Hayashi T."/>
            <person name="Toyoda A."/>
            <person name="Oliveira C."/>
            <person name="Osipova E."/>
            <person name="Leigh N.D."/>
            <person name="Simon A."/>
            <person name="Yun M.H."/>
        </authorList>
    </citation>
    <scope>NUCLEOTIDE SEQUENCE</scope>
    <source>
        <strain evidence="2">20211129_DDA</strain>
        <tissue evidence="2">Liver</tissue>
    </source>
</reference>
<feature type="region of interest" description="Disordered" evidence="1">
    <location>
        <begin position="127"/>
        <end position="151"/>
    </location>
</feature>
<dbReference type="Proteomes" id="UP001066276">
    <property type="component" value="Chromosome 8"/>
</dbReference>
<sequence length="151" mass="16545">MYAVTPASGLLTDTNRKSLVNPLPTSTLPGATTVVTTKPKKVGNRLLDLALTLVKRHIAMVWKSPVGPDVETRVRDVAMWAHAQEKVLQREEAGRMRRRLIADLWSNVVDEWEQLSRFASKTNGLHGSGDLDLPHPALIDGDTSQGGSREG</sequence>
<accession>A0AAV7NI11</accession>
<protein>
    <submittedName>
        <fullName evidence="2">Uncharacterized protein</fullName>
    </submittedName>
</protein>
<dbReference type="AlphaFoldDB" id="A0AAV7NI11"/>
<keyword evidence="3" id="KW-1185">Reference proteome</keyword>
<feature type="compositionally biased region" description="Polar residues" evidence="1">
    <location>
        <begin position="142"/>
        <end position="151"/>
    </location>
</feature>